<dbReference type="InterPro" id="IPR036942">
    <property type="entry name" value="Beta-barrel_TonB_sf"/>
</dbReference>
<dbReference type="EMBL" id="JBDLBR010000010">
    <property type="protein sequence ID" value="MEN7538783.1"/>
    <property type="molecule type" value="Genomic_DNA"/>
</dbReference>
<evidence type="ECO:0000256" key="1">
    <source>
        <dbReference type="ARBA" id="ARBA00004571"/>
    </source>
</evidence>
<keyword evidence="6" id="KW-0408">Iron</keyword>
<dbReference type="InterPro" id="IPR012910">
    <property type="entry name" value="Plug_dom"/>
</dbReference>
<evidence type="ECO:0000256" key="7">
    <source>
        <dbReference type="ARBA" id="ARBA00023065"/>
    </source>
</evidence>
<keyword evidence="10 11" id="KW-0998">Cell outer membrane</keyword>
<reference evidence="16 17" key="1">
    <citation type="submission" date="2024-05" db="EMBL/GenBank/DDBJ databases">
        <authorList>
            <person name="Park S."/>
        </authorList>
    </citation>
    <scope>NUCLEOTIDE SEQUENCE [LARGE SCALE GENOMIC DNA]</scope>
    <source>
        <strain evidence="16 17">DGU5</strain>
    </source>
</reference>
<keyword evidence="3 11" id="KW-1134">Transmembrane beta strand</keyword>
<gene>
    <name evidence="16" type="ORF">ABDJ38_16540</name>
</gene>
<keyword evidence="16" id="KW-0675">Receptor</keyword>
<dbReference type="Pfam" id="PF00593">
    <property type="entry name" value="TonB_dep_Rec_b-barrel"/>
    <property type="match status" value="1"/>
</dbReference>
<dbReference type="SMART" id="SM00965">
    <property type="entry name" value="STN"/>
    <property type="match status" value="1"/>
</dbReference>
<keyword evidence="8 12" id="KW-0798">TonB box</keyword>
<keyword evidence="9 11" id="KW-0472">Membrane</keyword>
<dbReference type="InterPro" id="IPR039426">
    <property type="entry name" value="TonB-dep_rcpt-like"/>
</dbReference>
<proteinExistence type="inferred from homology"/>
<organism evidence="16 17">
    <name type="scientific">Aurantiacibacter flavus</name>
    <dbReference type="NCBI Taxonomy" id="3145232"/>
    <lineage>
        <taxon>Bacteria</taxon>
        <taxon>Pseudomonadati</taxon>
        <taxon>Pseudomonadota</taxon>
        <taxon>Alphaproteobacteria</taxon>
        <taxon>Sphingomonadales</taxon>
        <taxon>Erythrobacteraceae</taxon>
        <taxon>Aurantiacibacter</taxon>
    </lineage>
</organism>
<feature type="chain" id="PRO_5046395717" evidence="14">
    <location>
        <begin position="25"/>
        <end position="790"/>
    </location>
</feature>
<feature type="compositionally biased region" description="Pro residues" evidence="13">
    <location>
        <begin position="112"/>
        <end position="126"/>
    </location>
</feature>
<evidence type="ECO:0000259" key="15">
    <source>
        <dbReference type="SMART" id="SM00965"/>
    </source>
</evidence>
<evidence type="ECO:0000256" key="9">
    <source>
        <dbReference type="ARBA" id="ARBA00023136"/>
    </source>
</evidence>
<evidence type="ECO:0000256" key="2">
    <source>
        <dbReference type="ARBA" id="ARBA00022448"/>
    </source>
</evidence>
<dbReference type="PANTHER" id="PTHR32552:SF81">
    <property type="entry name" value="TONB-DEPENDENT OUTER MEMBRANE RECEPTOR"/>
    <property type="match status" value="1"/>
</dbReference>
<dbReference type="InterPro" id="IPR011662">
    <property type="entry name" value="Secretin/TonB_short_N"/>
</dbReference>
<dbReference type="PANTHER" id="PTHR32552">
    <property type="entry name" value="FERRICHROME IRON RECEPTOR-RELATED"/>
    <property type="match status" value="1"/>
</dbReference>
<evidence type="ECO:0000313" key="16">
    <source>
        <dbReference type="EMBL" id="MEN7538783.1"/>
    </source>
</evidence>
<comment type="caution">
    <text evidence="16">The sequence shown here is derived from an EMBL/GenBank/DDBJ whole genome shotgun (WGS) entry which is preliminary data.</text>
</comment>
<feature type="signal peptide" evidence="14">
    <location>
        <begin position="1"/>
        <end position="24"/>
    </location>
</feature>
<dbReference type="Pfam" id="PF07715">
    <property type="entry name" value="Plug"/>
    <property type="match status" value="1"/>
</dbReference>
<evidence type="ECO:0000256" key="5">
    <source>
        <dbReference type="ARBA" id="ARBA00022692"/>
    </source>
</evidence>
<protein>
    <submittedName>
        <fullName evidence="16">TonB-dependent receptor</fullName>
    </submittedName>
</protein>
<keyword evidence="14" id="KW-0732">Signal</keyword>
<keyword evidence="4" id="KW-0410">Iron transport</keyword>
<evidence type="ECO:0000256" key="4">
    <source>
        <dbReference type="ARBA" id="ARBA00022496"/>
    </source>
</evidence>
<dbReference type="PROSITE" id="PS52016">
    <property type="entry name" value="TONB_DEPENDENT_REC_3"/>
    <property type="match status" value="1"/>
</dbReference>
<dbReference type="InterPro" id="IPR000531">
    <property type="entry name" value="Beta-barrel_TonB"/>
</dbReference>
<evidence type="ECO:0000256" key="14">
    <source>
        <dbReference type="SAM" id="SignalP"/>
    </source>
</evidence>
<keyword evidence="2 11" id="KW-0813">Transport</keyword>
<keyword evidence="5 11" id="KW-0812">Transmembrane</keyword>
<dbReference type="SUPFAM" id="SSF56935">
    <property type="entry name" value="Porins"/>
    <property type="match status" value="1"/>
</dbReference>
<comment type="subcellular location">
    <subcellularLocation>
        <location evidence="1 11">Cell outer membrane</location>
        <topology evidence="1 11">Multi-pass membrane protein</topology>
    </subcellularLocation>
</comment>
<dbReference type="Gene3D" id="2.40.170.20">
    <property type="entry name" value="TonB-dependent receptor, beta-barrel domain"/>
    <property type="match status" value="1"/>
</dbReference>
<name>A0ABV0D0W4_9SPHN</name>
<keyword evidence="7" id="KW-0406">Ion transport</keyword>
<dbReference type="Pfam" id="PF07660">
    <property type="entry name" value="STN"/>
    <property type="match status" value="1"/>
</dbReference>
<evidence type="ECO:0000256" key="13">
    <source>
        <dbReference type="SAM" id="MobiDB-lite"/>
    </source>
</evidence>
<evidence type="ECO:0000256" key="6">
    <source>
        <dbReference type="ARBA" id="ARBA00023004"/>
    </source>
</evidence>
<comment type="similarity">
    <text evidence="11 12">Belongs to the TonB-dependent receptor family.</text>
</comment>
<evidence type="ECO:0000256" key="8">
    <source>
        <dbReference type="ARBA" id="ARBA00023077"/>
    </source>
</evidence>
<accession>A0ABV0D0W4</accession>
<evidence type="ECO:0000256" key="12">
    <source>
        <dbReference type="RuleBase" id="RU003357"/>
    </source>
</evidence>
<feature type="region of interest" description="Disordered" evidence="13">
    <location>
        <begin position="100"/>
        <end position="126"/>
    </location>
</feature>
<evidence type="ECO:0000256" key="10">
    <source>
        <dbReference type="ARBA" id="ARBA00023237"/>
    </source>
</evidence>
<feature type="domain" description="Secretin/TonB short N-terminal" evidence="15">
    <location>
        <begin position="49"/>
        <end position="100"/>
    </location>
</feature>
<dbReference type="RefSeq" id="WP_346786246.1">
    <property type="nucleotide sequence ID" value="NZ_JBDLBR010000010.1"/>
</dbReference>
<keyword evidence="17" id="KW-1185">Reference proteome</keyword>
<dbReference type="Gene3D" id="3.55.50.30">
    <property type="match status" value="1"/>
</dbReference>
<dbReference type="Proteomes" id="UP001484535">
    <property type="component" value="Unassembled WGS sequence"/>
</dbReference>
<evidence type="ECO:0000256" key="11">
    <source>
        <dbReference type="PROSITE-ProRule" id="PRU01360"/>
    </source>
</evidence>
<dbReference type="PROSITE" id="PS51257">
    <property type="entry name" value="PROKAR_LIPOPROTEIN"/>
    <property type="match status" value="1"/>
</dbReference>
<evidence type="ECO:0000313" key="17">
    <source>
        <dbReference type="Proteomes" id="UP001484535"/>
    </source>
</evidence>
<sequence>MSGIRWLAVGAPLMCAVAACPATAQDISFDVPAGPLNAALISFATRANVSIDTSDLALRSIRVAGLRGRYSVRQGLRQLLRGTGYDFRIGRGNVVRLFRRPTRRIEQAQPRPATPKPTPLPAPPLPPPPPIIVTASKQDVRQADFPGTSRVVTFDESRSLYLGRSGSEALLREFPNLTSTNLGSGRNKIFIRGIADSSFNGQLQSTVSQYLGESRLTYSAPDPDLALYDIDRVEIVEGPQGTLYGAGSLGGVIRMVPRAPTLGEFSFSGTASLGVTGNRLANDSAVVANVPIGDRAALRMLGYRILRPGYIDDVQRNLSDINRTSVSGGRATFRMEFNERFSIYAGLVSQDTASEDGQYTDYPGSSELTRSSLAAQPFDNDYRLAFATLRADLGTANLVSNTSYNIHPIVTVFDASPPDTQVPIVFEEDVQVKLLTHETRISGSADLLSSWVSGVSLAFNINDTNRFLGPENARVMISNIQSETLDVALFGEATLPILRDISLTAGGRLSHFTRFDEFTVTSGDAPAEPSRPEIRFLPTVAISWKPLEGGIAYVRYQQGYRPGAQQLTGTGDQAKVTSFEPDAVSTAEIGMRFGTSGRSLLSGGLSYSYSKWSRVQADLVSSEGFPVVANVGSARIHYVAAHLAWNPAQDVSLGFASFYTTGELDRQTNVLEGEIEANLPNVADRGWRFSGRYEPWIGDTKITLDGSVEYIGTSFLGISAPFDIPQGNYIDTALGIHADFECWGLSLSIDNVLDSRANRFSLGNPFSVAEGNQRTPLRPRTVTIGIDARF</sequence>
<evidence type="ECO:0000256" key="3">
    <source>
        <dbReference type="ARBA" id="ARBA00022452"/>
    </source>
</evidence>